<evidence type="ECO:0000256" key="1">
    <source>
        <dbReference type="SAM" id="Coils"/>
    </source>
</evidence>
<feature type="region of interest" description="Disordered" evidence="2">
    <location>
        <begin position="479"/>
        <end position="511"/>
    </location>
</feature>
<dbReference type="Pfam" id="PF00307">
    <property type="entry name" value="CH"/>
    <property type="match status" value="1"/>
</dbReference>
<feature type="coiled-coil region" evidence="1">
    <location>
        <begin position="527"/>
        <end position="572"/>
    </location>
</feature>
<feature type="compositionally biased region" description="Low complexity" evidence="2">
    <location>
        <begin position="349"/>
        <end position="363"/>
    </location>
</feature>
<dbReference type="SMART" id="SM00033">
    <property type="entry name" value="CH"/>
    <property type="match status" value="1"/>
</dbReference>
<evidence type="ECO:0000259" key="3">
    <source>
        <dbReference type="PROSITE" id="PS50021"/>
    </source>
</evidence>
<dbReference type="InterPro" id="IPR018649">
    <property type="entry name" value="SHOCT"/>
</dbReference>
<dbReference type="PANTHER" id="PTHR23167:SF46">
    <property type="entry name" value="EPS15 HOMOLOGY DOMAIN CONTAINING PROTEIN-BINDING PROTEIN 1, ISOFORM F"/>
    <property type="match status" value="1"/>
</dbReference>
<evidence type="ECO:0000256" key="2">
    <source>
        <dbReference type="SAM" id="MobiDB-lite"/>
    </source>
</evidence>
<dbReference type="AlphaFoldDB" id="D2V1U3"/>
<name>D2V1U3_NAEGR</name>
<dbReference type="eggNOG" id="KOG0517">
    <property type="taxonomic scope" value="Eukaryota"/>
</dbReference>
<feature type="region of interest" description="Disordered" evidence="2">
    <location>
        <begin position="134"/>
        <end position="256"/>
    </location>
</feature>
<evidence type="ECO:0000313" key="4">
    <source>
        <dbReference type="EMBL" id="EFC49221.1"/>
    </source>
</evidence>
<dbReference type="EMBL" id="GG738848">
    <property type="protein sequence ID" value="EFC49221.1"/>
    <property type="molecule type" value="Genomic_DNA"/>
</dbReference>
<dbReference type="InterPro" id="IPR036872">
    <property type="entry name" value="CH_dom_sf"/>
</dbReference>
<organism evidence="5">
    <name type="scientific">Naegleria gruberi</name>
    <name type="common">Amoeba</name>
    <dbReference type="NCBI Taxonomy" id="5762"/>
    <lineage>
        <taxon>Eukaryota</taxon>
        <taxon>Discoba</taxon>
        <taxon>Heterolobosea</taxon>
        <taxon>Tetramitia</taxon>
        <taxon>Eutetramitia</taxon>
        <taxon>Vahlkampfiidae</taxon>
        <taxon>Naegleria</taxon>
    </lineage>
</organism>
<feature type="region of interest" description="Disordered" evidence="2">
    <location>
        <begin position="402"/>
        <end position="443"/>
    </location>
</feature>
<feature type="compositionally biased region" description="Basic and acidic residues" evidence="2">
    <location>
        <begin position="432"/>
        <end position="443"/>
    </location>
</feature>
<protein>
    <submittedName>
        <fullName evidence="4">Calponin homology domain-containing protein</fullName>
    </submittedName>
</protein>
<keyword evidence="1" id="KW-0175">Coiled coil</keyword>
<proteinExistence type="predicted"/>
<dbReference type="PROSITE" id="PS50021">
    <property type="entry name" value="CH"/>
    <property type="match status" value="1"/>
</dbReference>
<keyword evidence="5" id="KW-1185">Reference proteome</keyword>
<feature type="compositionally biased region" description="Low complexity" evidence="2">
    <location>
        <begin position="231"/>
        <end position="245"/>
    </location>
</feature>
<dbReference type="Gene3D" id="1.10.418.10">
    <property type="entry name" value="Calponin-like domain"/>
    <property type="match status" value="1"/>
</dbReference>
<feature type="domain" description="Calponin-homology (CH)" evidence="3">
    <location>
        <begin position="2"/>
        <end position="112"/>
    </location>
</feature>
<dbReference type="VEuPathDB" id="AmoebaDB:NAEGRDRAFT_78181"/>
<evidence type="ECO:0000313" key="5">
    <source>
        <dbReference type="Proteomes" id="UP000006671"/>
    </source>
</evidence>
<feature type="compositionally biased region" description="Basic and acidic residues" evidence="2">
    <location>
        <begin position="490"/>
        <end position="504"/>
    </location>
</feature>
<dbReference type="PANTHER" id="PTHR23167">
    <property type="entry name" value="CALPONIN HOMOLOGY DOMAIN-CONTAINING PROTEIN DDB_G0272472-RELATED"/>
    <property type="match status" value="1"/>
</dbReference>
<feature type="compositionally biased region" description="Basic and acidic residues" evidence="2">
    <location>
        <begin position="177"/>
        <end position="194"/>
    </location>
</feature>
<dbReference type="OrthoDB" id="18853at2759"/>
<feature type="compositionally biased region" description="Basic and acidic residues" evidence="2">
    <location>
        <begin position="203"/>
        <end position="217"/>
    </location>
</feature>
<dbReference type="Pfam" id="PF09851">
    <property type="entry name" value="SHOCT"/>
    <property type="match status" value="3"/>
</dbReference>
<dbReference type="InterPro" id="IPR001715">
    <property type="entry name" value="CH_dom"/>
</dbReference>
<dbReference type="KEGG" id="ngr:NAEGRDRAFT_78181"/>
<dbReference type="STRING" id="5762.D2V1U3"/>
<dbReference type="OMA" id="AILRWCQ"/>
<accession>D2V1U3</accession>
<dbReference type="InParanoid" id="D2V1U3"/>
<reference evidence="4 5" key="1">
    <citation type="journal article" date="2010" name="Cell">
        <title>The genome of Naegleria gruberi illuminates early eukaryotic versatility.</title>
        <authorList>
            <person name="Fritz-Laylin L.K."/>
            <person name="Prochnik S.E."/>
            <person name="Ginger M.L."/>
            <person name="Dacks J.B."/>
            <person name="Carpenter M.L."/>
            <person name="Field M.C."/>
            <person name="Kuo A."/>
            <person name="Paredez A."/>
            <person name="Chapman J."/>
            <person name="Pham J."/>
            <person name="Shu S."/>
            <person name="Neupane R."/>
            <person name="Cipriano M."/>
            <person name="Mancuso J."/>
            <person name="Tu H."/>
            <person name="Salamov A."/>
            <person name="Lindquist E."/>
            <person name="Shapiro H."/>
            <person name="Lucas S."/>
            <person name="Grigoriev I.V."/>
            <person name="Cande W.Z."/>
            <person name="Fulton C."/>
            <person name="Rokhsar D.S."/>
            <person name="Dawson S.C."/>
        </authorList>
    </citation>
    <scope>NUCLEOTIDE SEQUENCE [LARGE SCALE GENOMIC DNA]</scope>
    <source>
        <strain evidence="4 5">NEG-M</strain>
    </source>
</reference>
<sequence length="616" mass="69003">MSKGRDAILRWCQRNSYGYDGVEIDNFDSSFASGLAFCALLDSQRPDLLKESGLEWSDLVNDFSRNERLEWAFGKADEIGIPRLLDPEDVDEQKPDPKVVITYLSGMIRFFQEDDGGSEATIDRPTGSFAASIDDLINGGGKKKPSGGDQTPPPSSAKVPQLKATGKSDSTPPAASPRKDVPVEKQLENLEKMYQKGLLNEESYEKSKQKIMEKIKEQQAQLSARSDHSSNSETSSNSSSSQQTTSEDKTQKALANLQKLYEKGTLSEEEYKKAVEKLKAKSAPVTTSEVKPQQTTEQSSSSSSVDTSKFSPEQLKQYEKLTKMLQSGLLGEAEYQKSLNNLIDKVNKSQPSTSSQQESPVVTKQPNPLIEKIQDTKKLNNLKTLLNKGVITEEEFDKSITKLYQQEQEKQNSAPSTPPPTAEPSFDGVDIDSLKEEDFDEKTKGRVKAIERMYKAGLFKDNEYAHARRKAIMQGLQEAGGKFTPSPVTETKEPEVKPVAEEKPQKKRTNSVFIQQPNLPKEINADVEDYRILYEKLLKEHEKLAADFDEIQEDYEELKEQLSTVYDEKKKDVEVPEELKPVLKKIGLKKKQSGKKLDVVIIYSSDDSLVTEKVTL</sequence>
<dbReference type="RefSeq" id="XP_002681965.1">
    <property type="nucleotide sequence ID" value="XM_002681919.1"/>
</dbReference>
<dbReference type="GeneID" id="8855248"/>
<feature type="compositionally biased region" description="Polar residues" evidence="2">
    <location>
        <begin position="284"/>
        <end position="298"/>
    </location>
</feature>
<feature type="region of interest" description="Disordered" evidence="2">
    <location>
        <begin position="342"/>
        <end position="369"/>
    </location>
</feature>
<dbReference type="SUPFAM" id="SSF47576">
    <property type="entry name" value="Calponin-homology domain, CH-domain"/>
    <property type="match status" value="1"/>
</dbReference>
<feature type="region of interest" description="Disordered" evidence="2">
    <location>
        <begin position="276"/>
        <end position="312"/>
    </location>
</feature>
<dbReference type="InterPro" id="IPR050540">
    <property type="entry name" value="F-actin_Monoox_Mical"/>
</dbReference>
<gene>
    <name evidence="4" type="ORF">NAEGRDRAFT_78181</name>
</gene>
<dbReference type="Proteomes" id="UP000006671">
    <property type="component" value="Unassembled WGS sequence"/>
</dbReference>